<evidence type="ECO:0000256" key="2">
    <source>
        <dbReference type="ARBA" id="ARBA00009387"/>
    </source>
</evidence>
<feature type="domain" description="Transglycosylase SLT" evidence="4">
    <location>
        <begin position="146"/>
        <end position="248"/>
    </location>
</feature>
<dbReference type="SUPFAM" id="SSF53955">
    <property type="entry name" value="Lysozyme-like"/>
    <property type="match status" value="1"/>
</dbReference>
<dbReference type="InterPro" id="IPR023346">
    <property type="entry name" value="Lysozyme-like_dom_sf"/>
</dbReference>
<comment type="similarity">
    <text evidence="1">Belongs to the transglycosylase Slt family.</text>
</comment>
<gene>
    <name evidence="5" type="ORF">SAMN05216258_11296</name>
</gene>
<organism evidence="5 6">
    <name type="scientific">Albimonas pacifica</name>
    <dbReference type="NCBI Taxonomy" id="1114924"/>
    <lineage>
        <taxon>Bacteria</taxon>
        <taxon>Pseudomonadati</taxon>
        <taxon>Pseudomonadota</taxon>
        <taxon>Alphaproteobacteria</taxon>
        <taxon>Rhodobacterales</taxon>
        <taxon>Paracoccaceae</taxon>
        <taxon>Albimonas</taxon>
    </lineage>
</organism>
<evidence type="ECO:0000256" key="1">
    <source>
        <dbReference type="ARBA" id="ARBA00007734"/>
    </source>
</evidence>
<evidence type="ECO:0000313" key="6">
    <source>
        <dbReference type="Proteomes" id="UP000199377"/>
    </source>
</evidence>
<dbReference type="Proteomes" id="UP000199377">
    <property type="component" value="Unassembled WGS sequence"/>
</dbReference>
<dbReference type="EMBL" id="FOQH01000012">
    <property type="protein sequence ID" value="SFJ03300.1"/>
    <property type="molecule type" value="Genomic_DNA"/>
</dbReference>
<dbReference type="STRING" id="1114924.SAMN05216258_11296"/>
<accession>A0A1I3N2Q0</accession>
<dbReference type="AlphaFoldDB" id="A0A1I3N2Q0"/>
<sequence length="306" mass="30771">MNPGPSQVPGAGRPEVAAPCGGSPSHALVRLAAAALLALSAAAGAAAQTGGATAAGGDFTFRSVTPPPAGARKRIVFQNQSVVALRPGAAQGFWSRPEARPQVTRARPLAPALAAAADWGRATGRAAERDRETARRIMDAHGSAMLAAARGSGLSLSLLLAVAIAESGGDSRATSPKGALGLMQLMPATAAELGVSDAFAPAQAVPGAARHLAALLRRFDEDPLAALAAYNAGAAAVEARRGVPDWAETRAYVPRVLAAAAALQELCLSPPESFRAPCAPSPALHRPTVAATAARAARPGWIAAPR</sequence>
<comment type="similarity">
    <text evidence="2">Belongs to the virb1 family.</text>
</comment>
<dbReference type="Pfam" id="PF01464">
    <property type="entry name" value="SLT"/>
    <property type="match status" value="1"/>
</dbReference>
<proteinExistence type="inferred from homology"/>
<dbReference type="OrthoDB" id="9815002at2"/>
<evidence type="ECO:0000313" key="5">
    <source>
        <dbReference type="EMBL" id="SFJ03300.1"/>
    </source>
</evidence>
<evidence type="ECO:0000256" key="3">
    <source>
        <dbReference type="SAM" id="MobiDB-lite"/>
    </source>
</evidence>
<protein>
    <submittedName>
        <fullName evidence="5">Transglycosylase SLT domain-containing protein</fullName>
    </submittedName>
</protein>
<dbReference type="InterPro" id="IPR008258">
    <property type="entry name" value="Transglycosylase_SLT_dom_1"/>
</dbReference>
<name>A0A1I3N2Q0_9RHOB</name>
<reference evidence="5 6" key="1">
    <citation type="submission" date="2016-10" db="EMBL/GenBank/DDBJ databases">
        <authorList>
            <person name="de Groot N.N."/>
        </authorList>
    </citation>
    <scope>NUCLEOTIDE SEQUENCE [LARGE SCALE GENOMIC DNA]</scope>
    <source>
        <strain evidence="5 6">CGMCC 1.11030</strain>
    </source>
</reference>
<dbReference type="CDD" id="cd00254">
    <property type="entry name" value="LT-like"/>
    <property type="match status" value="1"/>
</dbReference>
<feature type="region of interest" description="Disordered" evidence="3">
    <location>
        <begin position="1"/>
        <end position="22"/>
    </location>
</feature>
<dbReference type="PANTHER" id="PTHR37423:SF2">
    <property type="entry name" value="MEMBRANE-BOUND LYTIC MUREIN TRANSGLYCOSYLASE C"/>
    <property type="match status" value="1"/>
</dbReference>
<dbReference type="Gene3D" id="1.10.530.10">
    <property type="match status" value="1"/>
</dbReference>
<keyword evidence="6" id="KW-1185">Reference proteome</keyword>
<evidence type="ECO:0000259" key="4">
    <source>
        <dbReference type="Pfam" id="PF01464"/>
    </source>
</evidence>
<dbReference type="PANTHER" id="PTHR37423">
    <property type="entry name" value="SOLUBLE LYTIC MUREIN TRANSGLYCOSYLASE-RELATED"/>
    <property type="match status" value="1"/>
</dbReference>